<feature type="site" description="Transition state stabilizer" evidence="2">
    <location>
        <position position="152"/>
    </location>
</feature>
<dbReference type="SUPFAM" id="SSF100950">
    <property type="entry name" value="NagB/RpiA/CoA transferase-like"/>
    <property type="match status" value="1"/>
</dbReference>
<dbReference type="Proteomes" id="UP001517376">
    <property type="component" value="Unassembled WGS sequence"/>
</dbReference>
<comment type="catalytic activity">
    <reaction evidence="2">
        <text>5-(methylsulfanyl)-alpha-D-ribose 1-phosphate = 5-(methylsulfanyl)-D-ribulose 1-phosphate</text>
        <dbReference type="Rhea" id="RHEA:19989"/>
        <dbReference type="ChEBI" id="CHEBI:58533"/>
        <dbReference type="ChEBI" id="CHEBI:58548"/>
        <dbReference type="EC" id="5.3.1.23"/>
    </reaction>
</comment>
<accession>A0ABW9YC09</accession>
<dbReference type="NCBIfam" id="TIGR00524">
    <property type="entry name" value="eIF-2B_rel"/>
    <property type="match status" value="1"/>
</dbReference>
<comment type="pathway">
    <text evidence="2">Amino-acid biosynthesis; L-methionine biosynthesis via salvage pathway; L-methionine from S-methyl-5-thio-alpha-D-ribose 1-phosphate: step 1/6.</text>
</comment>
<dbReference type="PANTHER" id="PTHR43475:SF1">
    <property type="entry name" value="METHYLTHIORIBOSE-1-PHOSPHATE ISOMERASE"/>
    <property type="match status" value="1"/>
</dbReference>
<evidence type="ECO:0000256" key="2">
    <source>
        <dbReference type="HAMAP-Rule" id="MF_01678"/>
    </source>
</evidence>
<feature type="binding site" evidence="2">
    <location>
        <begin position="242"/>
        <end position="243"/>
    </location>
    <ligand>
        <name>substrate</name>
    </ligand>
</feature>
<dbReference type="PANTHER" id="PTHR43475">
    <property type="entry name" value="METHYLTHIORIBOSE-1-PHOSPHATE ISOMERASE"/>
    <property type="match status" value="1"/>
</dbReference>
<comment type="caution">
    <text evidence="3">The sequence shown here is derived from an EMBL/GenBank/DDBJ whole genome shotgun (WGS) entry which is preliminary data.</text>
</comment>
<name>A0ABW9YC09_9RHOB</name>
<keyword evidence="2" id="KW-0486">Methionine biosynthesis</keyword>
<proteinExistence type="inferred from homology"/>
<dbReference type="InterPro" id="IPR011559">
    <property type="entry name" value="Initiation_fac_2B_a/b/d"/>
</dbReference>
<feature type="binding site" evidence="2">
    <location>
        <position position="90"/>
    </location>
    <ligand>
        <name>substrate</name>
    </ligand>
</feature>
<feature type="binding site" evidence="2">
    <location>
        <begin position="48"/>
        <end position="50"/>
    </location>
    <ligand>
        <name>substrate</name>
    </ligand>
</feature>
<evidence type="ECO:0000313" key="4">
    <source>
        <dbReference type="Proteomes" id="UP001517376"/>
    </source>
</evidence>
<evidence type="ECO:0000313" key="3">
    <source>
        <dbReference type="EMBL" id="NBE09547.1"/>
    </source>
</evidence>
<dbReference type="EMBL" id="JAAATW010000007">
    <property type="protein sequence ID" value="NBE09547.1"/>
    <property type="molecule type" value="Genomic_DNA"/>
</dbReference>
<dbReference type="InterPro" id="IPR042529">
    <property type="entry name" value="IF_2B-like_C"/>
</dbReference>
<sequence length="351" mass="37150">MAFQTMEWIGATATLRLLDQRFLPEVVQYRDLATPEAVAGAIRDMTVRGAPAIGVSAAFGIAQAALLAEAAGRPLIPALEAADGVLRASRPTAVNLFWALDRMAGLWRAGAGAAQLLAEAQVMEREDIAVNEAIAAHALAILPQEVTFFHHCNTGALAAVGVGTALGIIRRAHEAGRKVFAYLDETRPRLQGAKLSSFELMEYGVPHAIVVDGASAHIMRRRRVDMAVVGCDRVAANGDTANKIGTYNLALAAQDNGVPFYVACPSSTIDLATPDGDGIEIEEREADEVLRIGGQRVAPEGAPAFNPAFDVTPNRLIAGLITEFGIVRPPFDVNLRALLAGRDGRVVSCGK</sequence>
<comment type="similarity">
    <text evidence="2">Belongs to the EIF-2B alpha/beta/delta subunits family. MtnA subfamily.</text>
</comment>
<dbReference type="InterPro" id="IPR000649">
    <property type="entry name" value="IF-2B-related"/>
</dbReference>
<dbReference type="EC" id="5.3.1.23" evidence="2"/>
<keyword evidence="4" id="KW-1185">Reference proteome</keyword>
<gene>
    <name evidence="2 3" type="primary">mtnA</name>
    <name evidence="3" type="ORF">GU920_18545</name>
</gene>
<feature type="binding site" evidence="2">
    <location>
        <position position="191"/>
    </location>
    <ligand>
        <name>substrate</name>
    </ligand>
</feature>
<keyword evidence="2" id="KW-0028">Amino-acid biosynthesis</keyword>
<dbReference type="HAMAP" id="MF_01678">
    <property type="entry name" value="Salvage_MtnA"/>
    <property type="match status" value="1"/>
</dbReference>
<dbReference type="InterPro" id="IPR037171">
    <property type="entry name" value="NagB/RpiA_transferase-like"/>
</dbReference>
<dbReference type="Pfam" id="PF01008">
    <property type="entry name" value="IF-2B"/>
    <property type="match status" value="1"/>
</dbReference>
<dbReference type="Gene3D" id="3.40.50.10470">
    <property type="entry name" value="Translation initiation factor eif-2b, domain 2"/>
    <property type="match status" value="1"/>
</dbReference>
<evidence type="ECO:0000256" key="1">
    <source>
        <dbReference type="ARBA" id="ARBA00023235"/>
    </source>
</evidence>
<keyword evidence="1 2" id="KW-0413">Isomerase</keyword>
<comment type="function">
    <text evidence="2">Catalyzes the interconversion of methylthioribose-1-phosphate (MTR-1-P) into methylthioribulose-1-phosphate (MTRu-1-P).</text>
</comment>
<dbReference type="GO" id="GO:0046523">
    <property type="term" value="F:S-methyl-5-thioribose-1-phosphate isomerase activity"/>
    <property type="evidence" value="ECO:0007669"/>
    <property type="project" value="UniProtKB-EC"/>
</dbReference>
<feature type="active site" description="Proton donor" evidence="2">
    <location>
        <position position="232"/>
    </location>
</feature>
<dbReference type="RefSeq" id="WP_161768601.1">
    <property type="nucleotide sequence ID" value="NZ_JAAATW010000007.1"/>
</dbReference>
<dbReference type="InterPro" id="IPR005251">
    <property type="entry name" value="IF-M1Pi"/>
</dbReference>
<organism evidence="3 4">
    <name type="scientific">Paragemmobacter ruber</name>
    <dbReference type="NCBI Taxonomy" id="1985673"/>
    <lineage>
        <taxon>Bacteria</taxon>
        <taxon>Pseudomonadati</taxon>
        <taxon>Pseudomonadota</taxon>
        <taxon>Alphaproteobacteria</taxon>
        <taxon>Rhodobacterales</taxon>
        <taxon>Paracoccaceae</taxon>
        <taxon>Paragemmobacter</taxon>
    </lineage>
</organism>
<protein>
    <recommendedName>
        <fullName evidence="2">Methylthioribose-1-phosphate isomerase</fullName>
        <shortName evidence="2">M1Pi</shortName>
        <shortName evidence="2">MTR-1-P isomerase</shortName>
        <ecNumber evidence="2">5.3.1.23</ecNumber>
    </recommendedName>
    <alternativeName>
        <fullName evidence="2">S-methyl-5-thioribose-1-phosphate isomerase</fullName>
    </alternativeName>
</protein>
<dbReference type="NCBIfam" id="NF004326">
    <property type="entry name" value="PRK05720.1"/>
    <property type="match status" value="1"/>
</dbReference>
<reference evidence="4" key="1">
    <citation type="submission" date="2020-01" db="EMBL/GenBank/DDBJ databases">
        <title>Sphingomonas sp. strain CSW-10.</title>
        <authorList>
            <person name="Chen W.-M."/>
        </authorList>
    </citation>
    <scope>NUCLEOTIDE SEQUENCE [LARGE SCALE GENOMIC DNA]</scope>
    <source>
        <strain evidence="4">CCP-1</strain>
    </source>
</reference>
<dbReference type="Gene3D" id="1.20.120.420">
    <property type="entry name" value="translation initiation factor eif-2b, domain 1"/>
    <property type="match status" value="1"/>
</dbReference>
<dbReference type="InterPro" id="IPR027363">
    <property type="entry name" value="M1Pi_N"/>
</dbReference>
<dbReference type="NCBIfam" id="TIGR00512">
    <property type="entry name" value="salvage_mtnA"/>
    <property type="match status" value="1"/>
</dbReference>